<proteinExistence type="inferred from homology"/>
<keyword evidence="5 9" id="KW-0472">Membrane</keyword>
<comment type="subcellular location">
    <subcellularLocation>
        <location evidence="1">Cell membrane</location>
        <topology evidence="1">Single-pass type II membrane protein</topology>
    </subcellularLocation>
</comment>
<evidence type="ECO:0000256" key="5">
    <source>
        <dbReference type="ARBA" id="ARBA00023136"/>
    </source>
</evidence>
<dbReference type="PANTHER" id="PTHR38035:SF1">
    <property type="entry name" value="ANCILLARY SECYEG TRANSLOCON SUBUNIT"/>
    <property type="match status" value="1"/>
</dbReference>
<evidence type="ECO:0000256" key="8">
    <source>
        <dbReference type="ARBA" id="ARBA00024235"/>
    </source>
</evidence>
<dbReference type="Gene3D" id="1.25.40.10">
    <property type="entry name" value="Tetratricopeptide repeat domain"/>
    <property type="match status" value="1"/>
</dbReference>
<dbReference type="Proteomes" id="UP001410394">
    <property type="component" value="Unassembled WGS sequence"/>
</dbReference>
<dbReference type="InterPro" id="IPR026039">
    <property type="entry name" value="YfgM"/>
</dbReference>
<name>A0ABU9YXR7_9RHOO</name>
<evidence type="ECO:0000256" key="2">
    <source>
        <dbReference type="ARBA" id="ARBA00022475"/>
    </source>
</evidence>
<feature type="transmembrane region" description="Helical" evidence="9">
    <location>
        <begin position="25"/>
        <end position="43"/>
    </location>
</feature>
<sequence>MPAYDLEEQEQLSAIKAWWERYGKFISNVALVLAIAALAWFGWQRYQRSQAEAATGLYTEAFRAAQAGDAAKLQQTASQLTKDYPKTLQASLATLLAAKSDIDKNDAKNARIKLEWVTEHSTDALVKDMARLRLASLMLDGKEYDAALKQVDSAASPEFAARFAELRGDVLLEQGKPEDARSAYKQAAEKYGVSSEGATLKNIVETKLEALGGN</sequence>
<accession>A0ABU9YXR7</accession>
<comment type="caution">
    <text evidence="11">The sequence shown here is derived from an EMBL/GenBank/DDBJ whole genome shotgun (WGS) entry which is preliminary data.</text>
</comment>
<dbReference type="PANTHER" id="PTHR38035">
    <property type="entry name" value="UPF0070 PROTEIN YFGM"/>
    <property type="match status" value="1"/>
</dbReference>
<keyword evidence="6" id="KW-0143">Chaperone</keyword>
<evidence type="ECO:0000313" key="12">
    <source>
        <dbReference type="Proteomes" id="UP001410394"/>
    </source>
</evidence>
<organism evidence="11 12">
    <name type="scientific">Uliginosibacterium sediminicola</name>
    <dbReference type="NCBI Taxonomy" id="2024550"/>
    <lineage>
        <taxon>Bacteria</taxon>
        <taxon>Pseudomonadati</taxon>
        <taxon>Pseudomonadota</taxon>
        <taxon>Betaproteobacteria</taxon>
        <taxon>Rhodocyclales</taxon>
        <taxon>Zoogloeaceae</taxon>
        <taxon>Uliginosibacterium</taxon>
    </lineage>
</organism>
<keyword evidence="2" id="KW-1003">Cell membrane</keyword>
<evidence type="ECO:0000256" key="7">
    <source>
        <dbReference type="ARBA" id="ARBA00024197"/>
    </source>
</evidence>
<dbReference type="RefSeq" id="WP_345919310.1">
    <property type="nucleotide sequence ID" value="NZ_JBDIVE010000003.1"/>
</dbReference>
<keyword evidence="4 9" id="KW-1133">Transmembrane helix</keyword>
<keyword evidence="3 9" id="KW-0812">Transmembrane</keyword>
<evidence type="ECO:0000256" key="3">
    <source>
        <dbReference type="ARBA" id="ARBA00022692"/>
    </source>
</evidence>
<evidence type="ECO:0000256" key="9">
    <source>
        <dbReference type="SAM" id="Phobius"/>
    </source>
</evidence>
<dbReference type="PIRSF" id="PIRSF006170">
    <property type="entry name" value="YfgM"/>
    <property type="match status" value="1"/>
</dbReference>
<evidence type="ECO:0000256" key="6">
    <source>
        <dbReference type="ARBA" id="ARBA00023186"/>
    </source>
</evidence>
<evidence type="ECO:0000313" key="11">
    <source>
        <dbReference type="EMBL" id="MEN3068544.1"/>
    </source>
</evidence>
<comment type="similarity">
    <text evidence="7">Belongs to the YfgM family.</text>
</comment>
<keyword evidence="12" id="KW-1185">Reference proteome</keyword>
<gene>
    <name evidence="11" type="ORF">ABDB84_08635</name>
</gene>
<dbReference type="InterPro" id="IPR011990">
    <property type="entry name" value="TPR-like_helical_dom_sf"/>
</dbReference>
<dbReference type="EMBL" id="JBDIVE010000003">
    <property type="protein sequence ID" value="MEN3068544.1"/>
    <property type="molecule type" value="Genomic_DNA"/>
</dbReference>
<dbReference type="Pfam" id="PF09976">
    <property type="entry name" value="TPR_21"/>
    <property type="match status" value="1"/>
</dbReference>
<evidence type="ECO:0000256" key="4">
    <source>
        <dbReference type="ARBA" id="ARBA00022989"/>
    </source>
</evidence>
<evidence type="ECO:0000256" key="1">
    <source>
        <dbReference type="ARBA" id="ARBA00004401"/>
    </source>
</evidence>
<reference evidence="11 12" key="1">
    <citation type="journal article" date="2018" name="Int. J. Syst. Evol. Microbiol.">
        <title>Uliginosibacterium sediminicola sp. nov., isolated from freshwater sediment.</title>
        <authorList>
            <person name="Hwang W.M."/>
            <person name="Kim S.M."/>
            <person name="Kang K."/>
            <person name="Ahn T.Y."/>
        </authorList>
    </citation>
    <scope>NUCLEOTIDE SEQUENCE [LARGE SCALE GENOMIC DNA]</scope>
    <source>
        <strain evidence="11 12">M1-21</strain>
    </source>
</reference>
<feature type="domain" description="Ancillary SecYEG translocon subunit/Cell division coordinator CpoB TPR" evidence="10">
    <location>
        <begin position="16"/>
        <end position="212"/>
    </location>
</feature>
<dbReference type="InterPro" id="IPR018704">
    <property type="entry name" value="SecYEG/CpoB_TPR"/>
</dbReference>
<protein>
    <recommendedName>
        <fullName evidence="8">Ancillary SecYEG translocon subunit</fullName>
    </recommendedName>
</protein>
<evidence type="ECO:0000259" key="10">
    <source>
        <dbReference type="Pfam" id="PF09976"/>
    </source>
</evidence>